<feature type="non-terminal residue" evidence="3">
    <location>
        <position position="328"/>
    </location>
</feature>
<dbReference type="SUPFAM" id="SSF48403">
    <property type="entry name" value="Ankyrin repeat"/>
    <property type="match status" value="1"/>
</dbReference>
<dbReference type="EMBL" id="CP001326">
    <property type="protein sequence ID" value="ACO63856.1"/>
    <property type="molecule type" value="Genomic_DNA"/>
</dbReference>
<proteinExistence type="predicted"/>
<name>C1E6T0_MICCC</name>
<dbReference type="PROSITE" id="PS50088">
    <property type="entry name" value="ANK_REPEAT"/>
    <property type="match status" value="1"/>
</dbReference>
<dbReference type="InParanoid" id="C1E6T0"/>
<evidence type="ECO:0000256" key="2">
    <source>
        <dbReference type="SAM" id="SignalP"/>
    </source>
</evidence>
<dbReference type="eggNOG" id="ENOG502S0Q0">
    <property type="taxonomic scope" value="Eukaryota"/>
</dbReference>
<keyword evidence="1" id="KW-0040">ANK repeat</keyword>
<dbReference type="Proteomes" id="UP000002009">
    <property type="component" value="Chromosome 5"/>
</dbReference>
<dbReference type="STRING" id="296587.C1E6T0"/>
<feature type="signal peptide" evidence="2">
    <location>
        <begin position="1"/>
        <end position="21"/>
    </location>
</feature>
<accession>C1E6T0</accession>
<feature type="repeat" description="ANK" evidence="1">
    <location>
        <begin position="159"/>
        <end position="192"/>
    </location>
</feature>
<dbReference type="AlphaFoldDB" id="C1E6T0"/>
<sequence length="328" mass="34870">MASSWRLCPRTLLLFTSAVHAASPVRASTSCRAAMPSSYYRKDGVKITHDPYAPGMAAKYGAPGKTDADGFDPYADSVGAGIYSGTVQRAADGSVVIGRQYQGHNPRPGPVYSGGGYTPISEAISRFHAEMRSGAAETDTTLAKLLDAHPDLVNDVATGGASPLHTCGMSRSNQHATAFLIARGADLAAMDTYGYTPLDRMASNNLAVGAAALLAFGAEPDAHGPPFDVAMDAEAKDVLAVLEKYEERVTDKPVTKIVVYSEVEPAVAGTYTRRPASEIPEGFRDVCVDNGWDVDATWRKLNGGGEDGAWFKKDADTSYIYFNKSDQN</sequence>
<dbReference type="RefSeq" id="XP_002502598.1">
    <property type="nucleotide sequence ID" value="XM_002502552.1"/>
</dbReference>
<dbReference type="InterPro" id="IPR002110">
    <property type="entry name" value="Ankyrin_rpt"/>
</dbReference>
<feature type="chain" id="PRO_5002906897" evidence="2">
    <location>
        <begin position="22"/>
        <end position="328"/>
    </location>
</feature>
<dbReference type="InterPro" id="IPR036770">
    <property type="entry name" value="Ankyrin_rpt-contain_sf"/>
</dbReference>
<dbReference type="GeneID" id="8243518"/>
<evidence type="ECO:0000313" key="4">
    <source>
        <dbReference type="Proteomes" id="UP000002009"/>
    </source>
</evidence>
<evidence type="ECO:0000256" key="1">
    <source>
        <dbReference type="PROSITE-ProRule" id="PRU00023"/>
    </source>
</evidence>
<gene>
    <name evidence="3" type="ORF">MICPUN_113339</name>
</gene>
<evidence type="ECO:0000313" key="3">
    <source>
        <dbReference type="EMBL" id="ACO63856.1"/>
    </source>
</evidence>
<reference evidence="3 4" key="1">
    <citation type="journal article" date="2009" name="Science">
        <title>Green evolution and dynamic adaptations revealed by genomes of the marine picoeukaryotes Micromonas.</title>
        <authorList>
            <person name="Worden A.Z."/>
            <person name="Lee J.H."/>
            <person name="Mock T."/>
            <person name="Rouze P."/>
            <person name="Simmons M.P."/>
            <person name="Aerts A.L."/>
            <person name="Allen A.E."/>
            <person name="Cuvelier M.L."/>
            <person name="Derelle E."/>
            <person name="Everett M.V."/>
            <person name="Foulon E."/>
            <person name="Grimwood J."/>
            <person name="Gundlach H."/>
            <person name="Henrissat B."/>
            <person name="Napoli C."/>
            <person name="McDonald S.M."/>
            <person name="Parker M.S."/>
            <person name="Rombauts S."/>
            <person name="Salamov A."/>
            <person name="Von Dassow P."/>
            <person name="Badger J.H."/>
            <person name="Coutinho P.M."/>
            <person name="Demir E."/>
            <person name="Dubchak I."/>
            <person name="Gentemann C."/>
            <person name="Eikrem W."/>
            <person name="Gready J.E."/>
            <person name="John U."/>
            <person name="Lanier W."/>
            <person name="Lindquist E.A."/>
            <person name="Lucas S."/>
            <person name="Mayer K.F."/>
            <person name="Moreau H."/>
            <person name="Not F."/>
            <person name="Otillar R."/>
            <person name="Panaud O."/>
            <person name="Pangilinan J."/>
            <person name="Paulsen I."/>
            <person name="Piegu B."/>
            <person name="Poliakov A."/>
            <person name="Robbens S."/>
            <person name="Schmutz J."/>
            <person name="Toulza E."/>
            <person name="Wyss T."/>
            <person name="Zelensky A."/>
            <person name="Zhou K."/>
            <person name="Armbrust E.V."/>
            <person name="Bhattacharya D."/>
            <person name="Goodenough U.W."/>
            <person name="Van de Peer Y."/>
            <person name="Grigoriev I.V."/>
        </authorList>
    </citation>
    <scope>NUCLEOTIDE SEQUENCE [LARGE SCALE GENOMIC DNA]</scope>
    <source>
        <strain evidence="4">RCC299 / NOUM17</strain>
    </source>
</reference>
<dbReference type="Gene3D" id="1.25.40.20">
    <property type="entry name" value="Ankyrin repeat-containing domain"/>
    <property type="match status" value="1"/>
</dbReference>
<dbReference type="OMA" id="HMCGMSQ"/>
<organism evidence="3 4">
    <name type="scientific">Micromonas commoda (strain RCC299 / NOUM17 / CCMP2709)</name>
    <name type="common">Picoplanktonic green alga</name>
    <dbReference type="NCBI Taxonomy" id="296587"/>
    <lineage>
        <taxon>Eukaryota</taxon>
        <taxon>Viridiplantae</taxon>
        <taxon>Chlorophyta</taxon>
        <taxon>Mamiellophyceae</taxon>
        <taxon>Mamiellales</taxon>
        <taxon>Mamiellaceae</taxon>
        <taxon>Micromonas</taxon>
    </lineage>
</organism>
<keyword evidence="4" id="KW-1185">Reference proteome</keyword>
<keyword evidence="2" id="KW-0732">Signal</keyword>
<dbReference type="KEGG" id="mis:MICPUN_113339"/>
<protein>
    <submittedName>
        <fullName evidence="3">Uncharacterized protein</fullName>
    </submittedName>
</protein>
<dbReference type="OrthoDB" id="1577640at2759"/>